<sequence length="406" mass="47083">MSAVVTPGSGINHVREVAVLIYSFNESMIKFGELRVQKHVPPKDFKSIRVSNSNYVLDDHAVLIYTGLTFPQLDFSRNKNSSHALETSLYRIELLVNTTSLANESLNIEPQWMKESMEHIGALILYDLAIPGTYQSGAYRRYTHADVEDELVRAAYCQEEDVLTQLMFGIRYLDLRPVAVMSWKLISPKSYWIYNGKLPTGHLLDHILEDIRYFLEQFPKEVVFINFNIRFHSTKDYDNLKKLVDEKLGSQVYPRINGTTLHFVMRQRFSKVVEENHRAIVMYRNHHSITGLVLPGVVHIKAKNYNTDIVRVVLEHKLSRQRASFIWFFNLIAVPLVPIRIFPESNREIAHRMGLKISSWLYHDSAFWQNINIISVYYFLGSDIVSLCKELNVLRISEPPKIRPGN</sequence>
<evidence type="ECO:0000256" key="4">
    <source>
        <dbReference type="ARBA" id="ARBA00023157"/>
    </source>
</evidence>
<evidence type="ECO:0000256" key="3">
    <source>
        <dbReference type="ARBA" id="ARBA00022842"/>
    </source>
</evidence>
<name>A0A1V9X775_9ACAR</name>
<keyword evidence="4" id="KW-1015">Disulfide bond</keyword>
<reference evidence="6 7" key="1">
    <citation type="journal article" date="2017" name="Gigascience">
        <title>Draft genome of the honey bee ectoparasitic mite, Tropilaelaps mercedesae, is shaped by the parasitic life history.</title>
        <authorList>
            <person name="Dong X."/>
            <person name="Armstrong S.D."/>
            <person name="Xia D."/>
            <person name="Makepeace B.L."/>
            <person name="Darby A.C."/>
            <person name="Kadowaki T."/>
        </authorList>
    </citation>
    <scope>NUCLEOTIDE SEQUENCE [LARGE SCALE GENOMIC DNA]</scope>
    <source>
        <strain evidence="6">Wuxi-XJTLU</strain>
    </source>
</reference>
<dbReference type="InParanoid" id="A0A1V9X775"/>
<keyword evidence="3" id="KW-0460">Magnesium</keyword>
<dbReference type="Proteomes" id="UP000192247">
    <property type="component" value="Unassembled WGS sequence"/>
</dbReference>
<dbReference type="InterPro" id="IPR017946">
    <property type="entry name" value="PLC-like_Pdiesterase_TIM-brl"/>
</dbReference>
<dbReference type="AlphaFoldDB" id="A0A1V9X775"/>
<protein>
    <submittedName>
        <fullName evidence="6">PI-PLC X domain-containing protein 3-like</fullName>
    </submittedName>
</protein>
<gene>
    <name evidence="6" type="ORF">BIW11_12454</name>
</gene>
<dbReference type="GO" id="GO:0008081">
    <property type="term" value="F:phosphoric diester hydrolase activity"/>
    <property type="evidence" value="ECO:0007669"/>
    <property type="project" value="InterPro"/>
</dbReference>
<keyword evidence="7" id="KW-1185">Reference proteome</keyword>
<dbReference type="Gene3D" id="3.20.20.190">
    <property type="entry name" value="Phosphatidylinositol (PI) phosphodiesterase"/>
    <property type="match status" value="1"/>
</dbReference>
<dbReference type="InterPro" id="IPR051057">
    <property type="entry name" value="PI-PLC_domain"/>
</dbReference>
<organism evidence="6 7">
    <name type="scientific">Tropilaelaps mercedesae</name>
    <dbReference type="NCBI Taxonomy" id="418985"/>
    <lineage>
        <taxon>Eukaryota</taxon>
        <taxon>Metazoa</taxon>
        <taxon>Ecdysozoa</taxon>
        <taxon>Arthropoda</taxon>
        <taxon>Chelicerata</taxon>
        <taxon>Arachnida</taxon>
        <taxon>Acari</taxon>
        <taxon>Parasitiformes</taxon>
        <taxon>Mesostigmata</taxon>
        <taxon>Gamasina</taxon>
        <taxon>Dermanyssoidea</taxon>
        <taxon>Laelapidae</taxon>
        <taxon>Tropilaelaps</taxon>
    </lineage>
</organism>
<accession>A0A1V9X775</accession>
<dbReference type="EMBL" id="MNPL01022035">
    <property type="protein sequence ID" value="OQR69132.1"/>
    <property type="molecule type" value="Genomic_DNA"/>
</dbReference>
<comment type="caution">
    <text evidence="6">The sequence shown here is derived from an EMBL/GenBank/DDBJ whole genome shotgun (WGS) entry which is preliminary data.</text>
</comment>
<evidence type="ECO:0000313" key="7">
    <source>
        <dbReference type="Proteomes" id="UP000192247"/>
    </source>
</evidence>
<dbReference type="SUPFAM" id="SSF51695">
    <property type="entry name" value="PLC-like phosphodiesterases"/>
    <property type="match status" value="1"/>
</dbReference>
<evidence type="ECO:0000313" key="6">
    <source>
        <dbReference type="EMBL" id="OQR69132.1"/>
    </source>
</evidence>
<dbReference type="GO" id="GO:0046872">
    <property type="term" value="F:metal ion binding"/>
    <property type="evidence" value="ECO:0007669"/>
    <property type="project" value="UniProtKB-KW"/>
</dbReference>
<comment type="catalytic activity">
    <reaction evidence="1">
        <text>an N-(acyl)-sphingosylphosphoethanolamine = an N-(acyl)-sphingosyl-1,3-cyclic phosphate + ethanolamine</text>
        <dbReference type="Rhea" id="RHEA:60648"/>
        <dbReference type="ChEBI" id="CHEBI:57603"/>
        <dbReference type="ChEBI" id="CHEBI:143891"/>
        <dbReference type="ChEBI" id="CHEBI:143892"/>
    </reaction>
</comment>
<evidence type="ECO:0000256" key="5">
    <source>
        <dbReference type="ARBA" id="ARBA00023239"/>
    </source>
</evidence>
<evidence type="ECO:0000256" key="2">
    <source>
        <dbReference type="ARBA" id="ARBA00022723"/>
    </source>
</evidence>
<dbReference type="PANTHER" id="PTHR13593:SF103">
    <property type="entry name" value="RE10370P"/>
    <property type="match status" value="1"/>
</dbReference>
<dbReference type="GO" id="GO:0016829">
    <property type="term" value="F:lyase activity"/>
    <property type="evidence" value="ECO:0007669"/>
    <property type="project" value="UniProtKB-KW"/>
</dbReference>
<evidence type="ECO:0000256" key="1">
    <source>
        <dbReference type="ARBA" id="ARBA00000110"/>
    </source>
</evidence>
<keyword evidence="5" id="KW-0456">Lyase</keyword>
<dbReference type="PANTHER" id="PTHR13593">
    <property type="match status" value="1"/>
</dbReference>
<dbReference type="GO" id="GO:0006629">
    <property type="term" value="P:lipid metabolic process"/>
    <property type="evidence" value="ECO:0007669"/>
    <property type="project" value="InterPro"/>
</dbReference>
<keyword evidence="2" id="KW-0479">Metal-binding</keyword>
<proteinExistence type="predicted"/>
<dbReference type="OrthoDB" id="1046782at2759"/>